<keyword evidence="11" id="KW-0238">DNA-binding</keyword>
<evidence type="ECO:0000256" key="8">
    <source>
        <dbReference type="ARBA" id="ARBA00022884"/>
    </source>
</evidence>
<keyword evidence="12" id="KW-0010">Activator</keyword>
<feature type="region of interest" description="Disordered" evidence="18">
    <location>
        <begin position="380"/>
        <end position="401"/>
    </location>
</feature>
<evidence type="ECO:0000259" key="19">
    <source>
        <dbReference type="PROSITE" id="PS50114"/>
    </source>
</evidence>
<evidence type="ECO:0000256" key="11">
    <source>
        <dbReference type="ARBA" id="ARBA00023125"/>
    </source>
</evidence>
<comment type="function">
    <text evidence="16">Transcriptional activator that specifically binds 5'-GATA-3' or 5'-GAT-3' motifs within gene promoters. May be involved in the regulation of some light-responsive genes.</text>
</comment>
<evidence type="ECO:0000256" key="18">
    <source>
        <dbReference type="SAM" id="MobiDB-lite"/>
    </source>
</evidence>
<evidence type="ECO:0000256" key="15">
    <source>
        <dbReference type="ARBA" id="ARBA00023274"/>
    </source>
</evidence>
<evidence type="ECO:0000256" key="10">
    <source>
        <dbReference type="ARBA" id="ARBA00023015"/>
    </source>
</evidence>
<dbReference type="PROSITE" id="PS00344">
    <property type="entry name" value="GATA_ZN_FINGER_1"/>
    <property type="match status" value="1"/>
</dbReference>
<dbReference type="InterPro" id="IPR014717">
    <property type="entry name" value="Transl_elong_EF1B/ribsomal_bS6"/>
</dbReference>
<dbReference type="PANTHER" id="PTHR45658">
    <property type="entry name" value="GATA TRANSCRIPTION FACTOR"/>
    <property type="match status" value="1"/>
</dbReference>
<dbReference type="InterPro" id="IPR000679">
    <property type="entry name" value="Znf_GATA"/>
</dbReference>
<dbReference type="SUPFAM" id="SSF54995">
    <property type="entry name" value="Ribosomal protein S6"/>
    <property type="match status" value="1"/>
</dbReference>
<dbReference type="Pfam" id="PF01250">
    <property type="entry name" value="Ribosomal_S6"/>
    <property type="match status" value="1"/>
</dbReference>
<evidence type="ECO:0000256" key="12">
    <source>
        <dbReference type="ARBA" id="ARBA00023159"/>
    </source>
</evidence>
<evidence type="ECO:0000256" key="14">
    <source>
        <dbReference type="ARBA" id="ARBA00023242"/>
    </source>
</evidence>
<dbReference type="GO" id="GO:0008270">
    <property type="term" value="F:zinc ion binding"/>
    <property type="evidence" value="ECO:0007669"/>
    <property type="project" value="UniProtKB-KW"/>
</dbReference>
<evidence type="ECO:0000256" key="5">
    <source>
        <dbReference type="ARBA" id="ARBA00022730"/>
    </source>
</evidence>
<dbReference type="SUPFAM" id="SSF57716">
    <property type="entry name" value="Glucocorticoid receptor-like (DNA-binding domain)"/>
    <property type="match status" value="1"/>
</dbReference>
<evidence type="ECO:0000313" key="20">
    <source>
        <dbReference type="EMBL" id="JAG98816.1"/>
    </source>
</evidence>
<evidence type="ECO:0000256" key="6">
    <source>
        <dbReference type="ARBA" id="ARBA00022771"/>
    </source>
</evidence>
<keyword evidence="7" id="KW-0862">Zinc</keyword>
<proteinExistence type="inferred from homology"/>
<dbReference type="CDD" id="cd00473">
    <property type="entry name" value="bS6"/>
    <property type="match status" value="1"/>
</dbReference>
<evidence type="ECO:0000256" key="16">
    <source>
        <dbReference type="ARBA" id="ARBA00055020"/>
    </source>
</evidence>
<evidence type="ECO:0000256" key="13">
    <source>
        <dbReference type="ARBA" id="ARBA00023163"/>
    </source>
</evidence>
<keyword evidence="14" id="KW-0539">Nucleus</keyword>
<keyword evidence="5" id="KW-0699">rRNA-binding</keyword>
<dbReference type="GO" id="GO:0006412">
    <property type="term" value="P:translation"/>
    <property type="evidence" value="ECO:0007669"/>
    <property type="project" value="InterPro"/>
</dbReference>
<dbReference type="InterPro" id="IPR051140">
    <property type="entry name" value="GATA_TF"/>
</dbReference>
<dbReference type="GO" id="GO:0005840">
    <property type="term" value="C:ribosome"/>
    <property type="evidence" value="ECO:0007669"/>
    <property type="project" value="UniProtKB-KW"/>
</dbReference>
<feature type="region of interest" description="Disordered" evidence="18">
    <location>
        <begin position="233"/>
        <end position="339"/>
    </location>
</feature>
<dbReference type="PROSITE" id="PS50114">
    <property type="entry name" value="GATA_ZN_FINGER_2"/>
    <property type="match status" value="1"/>
</dbReference>
<keyword evidence="13" id="KW-0804">Transcription</keyword>
<comment type="similarity">
    <text evidence="2">Belongs to the type IV zinc-finger family. Class A subfamily.</text>
</comment>
<comment type="subcellular location">
    <subcellularLocation>
        <location evidence="1">Nucleus</location>
    </subcellularLocation>
</comment>
<dbReference type="GO" id="GO:0006355">
    <property type="term" value="P:regulation of DNA-templated transcription"/>
    <property type="evidence" value="ECO:0007669"/>
    <property type="project" value="InterPro"/>
</dbReference>
<dbReference type="SMART" id="SM00401">
    <property type="entry name" value="ZnF_GATA"/>
    <property type="match status" value="1"/>
</dbReference>
<dbReference type="Pfam" id="PF00320">
    <property type="entry name" value="GATA"/>
    <property type="match status" value="1"/>
</dbReference>
<dbReference type="InterPro" id="IPR020815">
    <property type="entry name" value="Ribosomal_bS6_CS"/>
</dbReference>
<dbReference type="PANTHER" id="PTHR45658:SF143">
    <property type="entry name" value="GATA-TYPE DOMAIN-CONTAINING PROTEIN"/>
    <property type="match status" value="1"/>
</dbReference>
<comment type="similarity">
    <text evidence="3">Belongs to the bacterial ribosomal protein bS6 family.</text>
</comment>
<organism evidence="20">
    <name type="scientific">Araucaria cunninghamii</name>
    <name type="common">Hoop pine</name>
    <name type="synonym">Moreton Bay pine</name>
    <dbReference type="NCBI Taxonomy" id="56994"/>
    <lineage>
        <taxon>Eukaryota</taxon>
        <taxon>Viridiplantae</taxon>
        <taxon>Streptophyta</taxon>
        <taxon>Embryophyta</taxon>
        <taxon>Tracheophyta</taxon>
        <taxon>Spermatophyta</taxon>
        <taxon>Pinopsida</taxon>
        <taxon>Pinidae</taxon>
        <taxon>Conifers II</taxon>
        <taxon>Araucariales</taxon>
        <taxon>Araucariaceae</taxon>
        <taxon>Araucaria</taxon>
    </lineage>
</organism>
<keyword evidence="9" id="KW-0689">Ribosomal protein</keyword>
<dbReference type="CDD" id="cd00202">
    <property type="entry name" value="ZnF_GATA"/>
    <property type="match status" value="1"/>
</dbReference>
<name>A0A0D6R7V0_ARACU</name>
<evidence type="ECO:0000256" key="9">
    <source>
        <dbReference type="ARBA" id="ARBA00022980"/>
    </source>
</evidence>
<dbReference type="GO" id="GO:0019843">
    <property type="term" value="F:rRNA binding"/>
    <property type="evidence" value="ECO:0007669"/>
    <property type="project" value="UniProtKB-KW"/>
</dbReference>
<evidence type="ECO:0000256" key="1">
    <source>
        <dbReference type="ARBA" id="ARBA00004123"/>
    </source>
</evidence>
<dbReference type="Gene3D" id="3.30.50.10">
    <property type="entry name" value="Erythroid Transcription Factor GATA-1, subunit A"/>
    <property type="match status" value="1"/>
</dbReference>
<dbReference type="GO" id="GO:0005634">
    <property type="term" value="C:nucleus"/>
    <property type="evidence" value="ECO:0007669"/>
    <property type="project" value="UniProtKB-SubCell"/>
</dbReference>
<evidence type="ECO:0000256" key="3">
    <source>
        <dbReference type="ARBA" id="ARBA00009512"/>
    </source>
</evidence>
<dbReference type="NCBIfam" id="TIGR00166">
    <property type="entry name" value="S6"/>
    <property type="match status" value="1"/>
</dbReference>
<keyword evidence="4" id="KW-0479">Metal-binding</keyword>
<evidence type="ECO:0000256" key="17">
    <source>
        <dbReference type="PROSITE-ProRule" id="PRU00094"/>
    </source>
</evidence>
<evidence type="ECO:0000256" key="2">
    <source>
        <dbReference type="ARBA" id="ARBA00005694"/>
    </source>
</evidence>
<dbReference type="GO" id="GO:0030154">
    <property type="term" value="P:cell differentiation"/>
    <property type="evidence" value="ECO:0007669"/>
    <property type="project" value="TreeGrafter"/>
</dbReference>
<dbReference type="GO" id="GO:1990904">
    <property type="term" value="C:ribonucleoprotein complex"/>
    <property type="evidence" value="ECO:0007669"/>
    <property type="project" value="UniProtKB-KW"/>
</dbReference>
<keyword evidence="10" id="KW-0805">Transcription regulation</keyword>
<feature type="compositionally biased region" description="Basic and acidic residues" evidence="18">
    <location>
        <begin position="299"/>
        <end position="319"/>
    </location>
</feature>
<dbReference type="InterPro" id="IPR035980">
    <property type="entry name" value="Ribosomal_bS6_sf"/>
</dbReference>
<dbReference type="Gene3D" id="3.30.70.60">
    <property type="match status" value="1"/>
</dbReference>
<feature type="compositionally biased region" description="Polar residues" evidence="18">
    <location>
        <begin position="324"/>
        <end position="333"/>
    </location>
</feature>
<dbReference type="InterPro" id="IPR000529">
    <property type="entry name" value="Ribosomal_bS6"/>
</dbReference>
<sequence length="401" mass="45913">MESLRQNAAMNVNFMKTGALNGGGYRRKQCPFSMLACGSCCTARPIAVSSQFCNNNSNVVMPSGRRRPLVVFMASKSGKNQHSAVPLPEEPYEYFPEAVLLQKEGKKELPLPDFADVSEEELLTSLDLQLESNMDVKTTRHYEIMYLIHEDYADEVQEVVSKVKDFIEERKGTIWRLNDWGMRRLAYKIKKARRANYILMNVEIPAEDINYLKDLLDKDERIIRHLAIKEKQAITEDCPPPPEYRPYSSLSDEEDMEEEEDMDETDEYDDQMEGELEELEEEEEEEEAEEAEDEDEEYDGKQNKGKEGKGKGKGRESQPRRCTHCQTQKTPQWRQGPLGPKSLCNACGVRYKAGGLFPEYRPAKSPTYVSYVHSNSNKKVKEMRGAGLPNLPKPRSLSEPV</sequence>
<dbReference type="FunFam" id="3.30.50.10:FF:000025">
    <property type="entry name" value="GATA transcription factor"/>
    <property type="match status" value="1"/>
</dbReference>
<feature type="compositionally biased region" description="Acidic residues" evidence="18">
    <location>
        <begin position="251"/>
        <end position="298"/>
    </location>
</feature>
<dbReference type="AlphaFoldDB" id="A0A0D6R7V0"/>
<feature type="domain" description="GATA-type" evidence="19">
    <location>
        <begin position="316"/>
        <end position="356"/>
    </location>
</feature>
<dbReference type="InterPro" id="IPR013088">
    <property type="entry name" value="Znf_NHR/GATA"/>
</dbReference>
<evidence type="ECO:0000256" key="4">
    <source>
        <dbReference type="ARBA" id="ARBA00022723"/>
    </source>
</evidence>
<accession>A0A0D6R7V0</accession>
<dbReference type="GO" id="GO:0043565">
    <property type="term" value="F:sequence-specific DNA binding"/>
    <property type="evidence" value="ECO:0007669"/>
    <property type="project" value="InterPro"/>
</dbReference>
<dbReference type="EMBL" id="GCKF01018146">
    <property type="protein sequence ID" value="JAG98816.1"/>
    <property type="molecule type" value="Transcribed_RNA"/>
</dbReference>
<reference evidence="20" key="1">
    <citation type="submission" date="2015-03" db="EMBL/GenBank/DDBJ databases">
        <title>A transcriptome of Araucaria cunninghamii, an australian fine timber species.</title>
        <authorList>
            <person name="Jing Yi C.J.Y."/>
            <person name="Yin San L.Y.S."/>
            <person name="Abdul Karim S.S."/>
            <person name="Wan Azmi N.N."/>
            <person name="Hercus R.R."/>
            <person name="Croft L.L."/>
        </authorList>
    </citation>
    <scope>NUCLEOTIDE SEQUENCE</scope>
    <source>
        <strain evidence="20">MI0301</strain>
        <tissue evidence="20">Leaf</tissue>
    </source>
</reference>
<dbReference type="HAMAP" id="MF_00360">
    <property type="entry name" value="Ribosomal_bS6"/>
    <property type="match status" value="1"/>
</dbReference>
<protein>
    <recommendedName>
        <fullName evidence="19">GATA-type domain-containing protein</fullName>
    </recommendedName>
</protein>
<keyword evidence="8" id="KW-0694">RNA-binding</keyword>
<dbReference type="GO" id="GO:0003735">
    <property type="term" value="F:structural constituent of ribosome"/>
    <property type="evidence" value="ECO:0007669"/>
    <property type="project" value="InterPro"/>
</dbReference>
<dbReference type="InterPro" id="IPR020814">
    <property type="entry name" value="Ribosomal_S6_plastid/chlpt"/>
</dbReference>
<keyword evidence="6 17" id="KW-0863">Zinc-finger</keyword>
<evidence type="ECO:0000256" key="7">
    <source>
        <dbReference type="ARBA" id="ARBA00022833"/>
    </source>
</evidence>
<keyword evidence="15" id="KW-0687">Ribonucleoprotein</keyword>
<dbReference type="PROSITE" id="PS01048">
    <property type="entry name" value="RIBOSOMAL_S6"/>
    <property type="match status" value="1"/>
</dbReference>